<comment type="caution">
    <text evidence="1">The sequence shown here is derived from an EMBL/GenBank/DDBJ whole genome shotgun (WGS) entry which is preliminary data.</text>
</comment>
<keyword evidence="2" id="KW-1185">Reference proteome</keyword>
<gene>
    <name evidence="1" type="ORF">LWI29_025456</name>
</gene>
<reference evidence="1" key="2">
    <citation type="submission" date="2023-06" db="EMBL/GenBank/DDBJ databases">
        <authorList>
            <person name="Swenson N.G."/>
            <person name="Wegrzyn J.L."/>
            <person name="Mcevoy S.L."/>
        </authorList>
    </citation>
    <scope>NUCLEOTIDE SEQUENCE</scope>
    <source>
        <strain evidence="1">NS2018</strain>
        <tissue evidence="1">Leaf</tissue>
    </source>
</reference>
<dbReference type="AlphaFoldDB" id="A0AA39SW37"/>
<name>A0AA39SW37_ACESA</name>
<dbReference type="Proteomes" id="UP001168877">
    <property type="component" value="Unassembled WGS sequence"/>
</dbReference>
<reference evidence="1" key="1">
    <citation type="journal article" date="2022" name="Plant J.">
        <title>Strategies of tolerance reflected in two North American maple genomes.</title>
        <authorList>
            <person name="McEvoy S.L."/>
            <person name="Sezen U.U."/>
            <person name="Trouern-Trend A."/>
            <person name="McMahon S.M."/>
            <person name="Schaberg P.G."/>
            <person name="Yang J."/>
            <person name="Wegrzyn J.L."/>
            <person name="Swenson N.G."/>
        </authorList>
    </citation>
    <scope>NUCLEOTIDE SEQUENCE</scope>
    <source>
        <strain evidence="1">NS2018</strain>
    </source>
</reference>
<protein>
    <submittedName>
        <fullName evidence="1">Uncharacterized protein</fullName>
    </submittedName>
</protein>
<accession>A0AA39SW37</accession>
<evidence type="ECO:0000313" key="2">
    <source>
        <dbReference type="Proteomes" id="UP001168877"/>
    </source>
</evidence>
<proteinExistence type="predicted"/>
<sequence length="255" mass="28138">MGTLIGWVSITKRNAYMHGDWAETEVDNLKVNGALVAEQIIMSLSEESRPRLVALSSALKIKAGGTDQEIRERLIAKLRGGSTNSEGKALEKKNPDKMILLFKSLTLGIGRATSQFSYQPFSDFLICPTCLDFSARALKIKAGGTDQEIRARLIAKLRGGSTNSEGKALEKKNPDKMFEIALLECKIKELCVLLKVLKIKAGGTDQEIRERLIAKLRGGSTNFEGKALEKKNPDKMFEIALLECKIKKLCVLLKV</sequence>
<dbReference type="EMBL" id="JAUESC010000004">
    <property type="protein sequence ID" value="KAK0597453.1"/>
    <property type="molecule type" value="Genomic_DNA"/>
</dbReference>
<evidence type="ECO:0000313" key="1">
    <source>
        <dbReference type="EMBL" id="KAK0597453.1"/>
    </source>
</evidence>
<organism evidence="1 2">
    <name type="scientific">Acer saccharum</name>
    <name type="common">Sugar maple</name>
    <dbReference type="NCBI Taxonomy" id="4024"/>
    <lineage>
        <taxon>Eukaryota</taxon>
        <taxon>Viridiplantae</taxon>
        <taxon>Streptophyta</taxon>
        <taxon>Embryophyta</taxon>
        <taxon>Tracheophyta</taxon>
        <taxon>Spermatophyta</taxon>
        <taxon>Magnoliopsida</taxon>
        <taxon>eudicotyledons</taxon>
        <taxon>Gunneridae</taxon>
        <taxon>Pentapetalae</taxon>
        <taxon>rosids</taxon>
        <taxon>malvids</taxon>
        <taxon>Sapindales</taxon>
        <taxon>Sapindaceae</taxon>
        <taxon>Hippocastanoideae</taxon>
        <taxon>Acereae</taxon>
        <taxon>Acer</taxon>
    </lineage>
</organism>